<evidence type="ECO:0000313" key="1">
    <source>
        <dbReference type="EMBL" id="SCU66501.1"/>
    </source>
</evidence>
<dbReference type="AlphaFoldDB" id="A0A1G4I427"/>
<sequence>MSLPIMSVVRMAVQELPLLSFAPTSLVSDGCVFLPTLSDCSAFAGCSITSATLQCDGTLLIKVVPAILRLIPLKGISSSHGYSSLAAGGSHSEAVALLKGLPTVRLQAVSPVFPLFTPGGCVEYFSATSQQTTAAVPVLTNTIREHLRRLRAYVPQHLDELVPSAPSKVSSWFVVSYPGADAVPEPCLFVLPDVLVVRTVMSQVGSRKIPPHHKRSVAVMGQSGVAKLLEELKWSGCAVRVVDDANHVCVLPPTLTAASQMKQVTH</sequence>
<dbReference type="VEuPathDB" id="TriTrypDB:TEOVI_000032400"/>
<dbReference type="RefSeq" id="XP_067077941.1">
    <property type="nucleotide sequence ID" value="XM_067221840.1"/>
</dbReference>
<proteinExistence type="predicted"/>
<comment type="caution">
    <text evidence="1">The sequence shown here is derived from an EMBL/GenBank/DDBJ whole genome shotgun (WGS) entry which is preliminary data.</text>
</comment>
<evidence type="ECO:0000313" key="2">
    <source>
        <dbReference type="Proteomes" id="UP000195570"/>
    </source>
</evidence>
<reference evidence="1" key="1">
    <citation type="submission" date="2016-09" db="EMBL/GenBank/DDBJ databases">
        <authorList>
            <person name="Hebert L."/>
            <person name="Moumen B."/>
        </authorList>
    </citation>
    <scope>NUCLEOTIDE SEQUENCE [LARGE SCALE GENOMIC DNA]</scope>
    <source>
        <strain evidence="1">OVI</strain>
    </source>
</reference>
<name>A0A1G4I427_TRYEQ</name>
<dbReference type="Proteomes" id="UP000195570">
    <property type="component" value="Unassembled WGS sequence"/>
</dbReference>
<accession>A0A1G4I427</accession>
<protein>
    <submittedName>
        <fullName evidence="1">Adenylate/guanylate cyclase, putative</fullName>
    </submittedName>
</protein>
<dbReference type="GeneID" id="92374264"/>
<keyword evidence="2" id="KW-1185">Reference proteome</keyword>
<organism evidence="1 2">
    <name type="scientific">Trypanosoma equiperdum</name>
    <dbReference type="NCBI Taxonomy" id="5694"/>
    <lineage>
        <taxon>Eukaryota</taxon>
        <taxon>Discoba</taxon>
        <taxon>Euglenozoa</taxon>
        <taxon>Kinetoplastea</taxon>
        <taxon>Metakinetoplastina</taxon>
        <taxon>Trypanosomatida</taxon>
        <taxon>Trypanosomatidae</taxon>
        <taxon>Trypanosoma</taxon>
    </lineage>
</organism>
<dbReference type="EMBL" id="CZPT02000555">
    <property type="protein sequence ID" value="SCU66501.1"/>
    <property type="molecule type" value="Genomic_DNA"/>
</dbReference>
<gene>
    <name evidence="1" type="ORF">TEOVI_000032400</name>
</gene>